<dbReference type="AlphaFoldDB" id="A0AAP0F1H4"/>
<keyword evidence="2" id="KW-1185">Reference proteome</keyword>
<gene>
    <name evidence="1" type="ORF">Scep_024172</name>
</gene>
<sequence>MQPISYPEETSDFVSCVEMDELTSNDDWLSEEEKGSVEELKLNFMDLSYDCIASDDKKAKKEVEVTFERSNEPQEEIKEYEPIVLVKLPPCHAYC</sequence>
<dbReference type="Proteomes" id="UP001419268">
    <property type="component" value="Unassembled WGS sequence"/>
</dbReference>
<evidence type="ECO:0000313" key="1">
    <source>
        <dbReference type="EMBL" id="KAK9100742.1"/>
    </source>
</evidence>
<accession>A0AAP0F1H4</accession>
<organism evidence="1 2">
    <name type="scientific">Stephania cephalantha</name>
    <dbReference type="NCBI Taxonomy" id="152367"/>
    <lineage>
        <taxon>Eukaryota</taxon>
        <taxon>Viridiplantae</taxon>
        <taxon>Streptophyta</taxon>
        <taxon>Embryophyta</taxon>
        <taxon>Tracheophyta</taxon>
        <taxon>Spermatophyta</taxon>
        <taxon>Magnoliopsida</taxon>
        <taxon>Ranunculales</taxon>
        <taxon>Menispermaceae</taxon>
        <taxon>Menispermoideae</taxon>
        <taxon>Cissampelideae</taxon>
        <taxon>Stephania</taxon>
    </lineage>
</organism>
<comment type="caution">
    <text evidence="1">The sequence shown here is derived from an EMBL/GenBank/DDBJ whole genome shotgun (WGS) entry which is preliminary data.</text>
</comment>
<name>A0AAP0F1H4_9MAGN</name>
<evidence type="ECO:0000313" key="2">
    <source>
        <dbReference type="Proteomes" id="UP001419268"/>
    </source>
</evidence>
<proteinExistence type="predicted"/>
<reference evidence="1 2" key="1">
    <citation type="submission" date="2024-01" db="EMBL/GenBank/DDBJ databases">
        <title>Genome assemblies of Stephania.</title>
        <authorList>
            <person name="Yang L."/>
        </authorList>
    </citation>
    <scope>NUCLEOTIDE SEQUENCE [LARGE SCALE GENOMIC DNA]</scope>
    <source>
        <strain evidence="1">JXDWG</strain>
        <tissue evidence="1">Leaf</tissue>
    </source>
</reference>
<protein>
    <submittedName>
        <fullName evidence="1">Uncharacterized protein</fullName>
    </submittedName>
</protein>
<dbReference type="EMBL" id="JBBNAG010000010">
    <property type="protein sequence ID" value="KAK9100742.1"/>
    <property type="molecule type" value="Genomic_DNA"/>
</dbReference>